<dbReference type="EMBL" id="JARXVC010000002">
    <property type="protein sequence ID" value="MDH6279995.1"/>
    <property type="molecule type" value="Genomic_DNA"/>
</dbReference>
<evidence type="ECO:0008006" key="3">
    <source>
        <dbReference type="Google" id="ProtNLM"/>
    </source>
</evidence>
<evidence type="ECO:0000313" key="1">
    <source>
        <dbReference type="EMBL" id="MDH6279995.1"/>
    </source>
</evidence>
<evidence type="ECO:0000313" key="2">
    <source>
        <dbReference type="Proteomes" id="UP001160334"/>
    </source>
</evidence>
<organism evidence="1 2">
    <name type="scientific">Prescottella agglutinans</name>
    <dbReference type="NCBI Taxonomy" id="1644129"/>
    <lineage>
        <taxon>Bacteria</taxon>
        <taxon>Bacillati</taxon>
        <taxon>Actinomycetota</taxon>
        <taxon>Actinomycetes</taxon>
        <taxon>Mycobacteriales</taxon>
        <taxon>Nocardiaceae</taxon>
        <taxon>Prescottella</taxon>
    </lineage>
</organism>
<accession>A0ABT6M7V7</accession>
<reference evidence="1 2" key="1">
    <citation type="submission" date="2023-04" db="EMBL/GenBank/DDBJ databases">
        <title>Forest soil microbial communities from Buena Vista Peninsula, Colon Province, Panama.</title>
        <authorList>
            <person name="Bouskill N."/>
        </authorList>
    </citation>
    <scope>NUCLEOTIDE SEQUENCE [LARGE SCALE GENOMIC DNA]</scope>
    <source>
        <strain evidence="1 2">CFH S0262</strain>
    </source>
</reference>
<keyword evidence="2" id="KW-1185">Reference proteome</keyword>
<gene>
    <name evidence="1" type="ORF">M2280_001204</name>
</gene>
<dbReference type="Proteomes" id="UP001160334">
    <property type="component" value="Unassembled WGS sequence"/>
</dbReference>
<name>A0ABT6M7V7_9NOCA</name>
<comment type="caution">
    <text evidence="1">The sequence shown here is derived from an EMBL/GenBank/DDBJ whole genome shotgun (WGS) entry which is preliminary data.</text>
</comment>
<proteinExistence type="predicted"/>
<dbReference type="RefSeq" id="WP_280759343.1">
    <property type="nucleotide sequence ID" value="NZ_JARXVC010000002.1"/>
</dbReference>
<protein>
    <recommendedName>
        <fullName evidence="3">RES domain-containing protein</fullName>
    </recommendedName>
</protein>
<sequence>MTTSPRTLTEQPPALPPGDGLERFAGYGVMGLPFTSGHCLALRHFPTSSIGPGYDSVWHRNPAGRWVMYTSGATQSGCPRYFGPALSEARTADITVTWTGPYDFHVTVDDTIDWSVVLTRSLATRAMTAAGALMPAALWHNDRVLTLMSRVAGPLLGVGRVGLTGETPSGQSFRANPRRLWVVQRSRATVAGVDLGPPGALPEQARLGGFWLPQRGMFAIGEAYFTPA</sequence>